<reference evidence="3 4" key="1">
    <citation type="submission" date="2018-07" db="EMBL/GenBank/DDBJ databases">
        <authorList>
            <person name="Quirk P.G."/>
            <person name="Krulwich T.A."/>
        </authorList>
    </citation>
    <scope>NUCLEOTIDE SEQUENCE [LARGE SCALE GENOMIC DNA]</scope>
    <source>
        <strain evidence="3 4">CC-BB4</strain>
    </source>
</reference>
<keyword evidence="2" id="KW-0732">Signal</keyword>
<evidence type="ECO:0000256" key="2">
    <source>
        <dbReference type="SAM" id="SignalP"/>
    </source>
</evidence>
<feature type="compositionally biased region" description="Polar residues" evidence="1">
    <location>
        <begin position="37"/>
        <end position="46"/>
    </location>
</feature>
<proteinExistence type="predicted"/>
<accession>A0A345ZQL7</accession>
<name>A0A345ZQL7_9HYPH</name>
<feature type="signal peptide" evidence="2">
    <location>
        <begin position="1"/>
        <end position="21"/>
    </location>
</feature>
<evidence type="ECO:0008006" key="5">
    <source>
        <dbReference type="Google" id="ProtNLM"/>
    </source>
</evidence>
<dbReference type="EMBL" id="CP031417">
    <property type="protein sequence ID" value="AXK79214.1"/>
    <property type="molecule type" value="Genomic_DNA"/>
</dbReference>
<dbReference type="KEGG" id="ptaw:DW352_00980"/>
<sequence length="127" mass="13364">MTCSVARAVVTVLALSASLAAARAEDAPARLKPEPGVTSQSPCLSENSGWTRNGRRIAFTIALGNKCDARIRCRVFAYVTSAKGARQGEGVLTLRPGSPGQETKNSWSMRVPMAGGSAQTARECRAL</sequence>
<dbReference type="Proteomes" id="UP000254889">
    <property type="component" value="Chromosome"/>
</dbReference>
<evidence type="ECO:0000313" key="3">
    <source>
        <dbReference type="EMBL" id="AXK79214.1"/>
    </source>
</evidence>
<evidence type="ECO:0000256" key="1">
    <source>
        <dbReference type="SAM" id="MobiDB-lite"/>
    </source>
</evidence>
<dbReference type="AlphaFoldDB" id="A0A345ZQL7"/>
<dbReference type="RefSeq" id="WP_115687684.1">
    <property type="nucleotide sequence ID" value="NZ_CP031417.1"/>
</dbReference>
<keyword evidence="4" id="KW-1185">Reference proteome</keyword>
<evidence type="ECO:0000313" key="4">
    <source>
        <dbReference type="Proteomes" id="UP000254889"/>
    </source>
</evidence>
<feature type="region of interest" description="Disordered" evidence="1">
    <location>
        <begin position="26"/>
        <end position="46"/>
    </location>
</feature>
<organism evidence="3 4">
    <name type="scientific">Pseudolabrys taiwanensis</name>
    <dbReference type="NCBI Taxonomy" id="331696"/>
    <lineage>
        <taxon>Bacteria</taxon>
        <taxon>Pseudomonadati</taxon>
        <taxon>Pseudomonadota</taxon>
        <taxon>Alphaproteobacteria</taxon>
        <taxon>Hyphomicrobiales</taxon>
        <taxon>Xanthobacteraceae</taxon>
        <taxon>Pseudolabrys</taxon>
    </lineage>
</organism>
<dbReference type="OrthoDB" id="9948779at2"/>
<gene>
    <name evidence="3" type="ORF">DW352_00980</name>
</gene>
<protein>
    <recommendedName>
        <fullName evidence="5">DUF3617 family protein</fullName>
    </recommendedName>
</protein>
<feature type="chain" id="PRO_5016830984" description="DUF3617 family protein" evidence="2">
    <location>
        <begin position="22"/>
        <end position="127"/>
    </location>
</feature>